<dbReference type="InterPro" id="IPR003599">
    <property type="entry name" value="Ig_sub"/>
</dbReference>
<evidence type="ECO:0000313" key="2">
    <source>
        <dbReference type="EMBL" id="ARF02758.1"/>
    </source>
</evidence>
<dbReference type="InterPro" id="IPR013783">
    <property type="entry name" value="Ig-like_fold"/>
</dbReference>
<dbReference type="InterPro" id="IPR013151">
    <property type="entry name" value="Immunoglobulin_dom"/>
</dbReference>
<feature type="domain" description="Ig-like" evidence="1">
    <location>
        <begin position="38"/>
        <end position="108"/>
    </location>
</feature>
<dbReference type="Proteomes" id="UP000315116">
    <property type="component" value="Segment"/>
</dbReference>
<dbReference type="SUPFAM" id="SSF48726">
    <property type="entry name" value="Immunoglobulin"/>
    <property type="match status" value="2"/>
</dbReference>
<evidence type="ECO:0000313" key="3">
    <source>
        <dbReference type="Proteomes" id="UP000315116"/>
    </source>
</evidence>
<evidence type="ECO:0000259" key="1">
    <source>
        <dbReference type="PROSITE" id="PS50835"/>
    </source>
</evidence>
<sequence>MITTNIHRKGLLLTVFLNFINLVITFVKVETPEPYLLVPKNSSVNITCFITDDQGAGQDKLTVIWKLGEKKITSGIKTTWDKIRQKGSTVLHITNVSEKNEGNYTCIVLIKESFDYKKIKLQTVNIDQKSELNSSVHVIPFTKKVDMWDGPPVKISCTFKFLHRCIQSVKIDWWKLNTYRKTWDYQYLGVSWWSNEWGGKGWLNITNPSIGKTEGDFVCIVKCGNEGNFGTRKVSAVPHQGPTLKAEHAVYNPVKGMDLIMRCIINKDLYTDYGWWFKGSNIYTGKKYSIESKYNTIELIIHNVNNNDVGTYICWISKDDWWETAYVTVYFK</sequence>
<protein>
    <submittedName>
        <fullName evidence="2">SWPV1-183</fullName>
    </submittedName>
</protein>
<reference evidence="2 3" key="1">
    <citation type="journal article" date="2017" name="BMC Genomics">
        <title>Genomic characterization of two novel pathogenic avipoxviruses isolated from pacific shearwaters (Ardenna spp.).</title>
        <authorList>
            <person name="Sarker S."/>
            <person name="Das S."/>
            <person name="Lavers J.L."/>
            <person name="Hutton I."/>
            <person name="Helbig K."/>
            <person name="Imbery J."/>
            <person name="Upton C."/>
            <person name="Raidal S.R."/>
        </authorList>
    </citation>
    <scope>NUCLEOTIDE SEQUENCE [LARGE SCALE GENOMIC DNA]</scope>
    <source>
        <strain evidence="2 3">SWPV-1</strain>
    </source>
</reference>
<name>A0A1V0S808_CNPV</name>
<dbReference type="Gene3D" id="2.60.40.10">
    <property type="entry name" value="Immunoglobulins"/>
    <property type="match status" value="2"/>
</dbReference>
<dbReference type="InterPro" id="IPR007110">
    <property type="entry name" value="Ig-like_dom"/>
</dbReference>
<dbReference type="PROSITE" id="PS50835">
    <property type="entry name" value="IG_LIKE"/>
    <property type="match status" value="3"/>
</dbReference>
<dbReference type="InterPro" id="IPR036179">
    <property type="entry name" value="Ig-like_dom_sf"/>
</dbReference>
<proteinExistence type="predicted"/>
<feature type="domain" description="Ig-like" evidence="1">
    <location>
        <begin position="140"/>
        <end position="235"/>
    </location>
</feature>
<dbReference type="Pfam" id="PF00047">
    <property type="entry name" value="ig"/>
    <property type="match status" value="1"/>
</dbReference>
<gene>
    <name evidence="2" type="primary">SWPV1-183</name>
</gene>
<dbReference type="SMART" id="SM00409">
    <property type="entry name" value="IG"/>
    <property type="match status" value="3"/>
</dbReference>
<dbReference type="InterPro" id="IPR013098">
    <property type="entry name" value="Ig_I-set"/>
</dbReference>
<organism evidence="2 3">
    <name type="scientific">Shearwaterpox virus</name>
    <dbReference type="NCBI Taxonomy" id="1974596"/>
    <lineage>
        <taxon>Viruses</taxon>
        <taxon>Varidnaviria</taxon>
        <taxon>Bamfordvirae</taxon>
        <taxon>Nucleocytoviricota</taxon>
        <taxon>Pokkesviricetes</taxon>
        <taxon>Chitovirales</taxon>
        <taxon>Poxviridae</taxon>
        <taxon>Chordopoxvirinae</taxon>
        <taxon>Avipoxvirus</taxon>
        <taxon>Avipoxvirus canarypox</taxon>
        <taxon>Canarypox virus</taxon>
    </lineage>
</organism>
<dbReference type="CDD" id="cd00096">
    <property type="entry name" value="Ig"/>
    <property type="match status" value="2"/>
</dbReference>
<dbReference type="Pfam" id="PF07679">
    <property type="entry name" value="I-set"/>
    <property type="match status" value="1"/>
</dbReference>
<dbReference type="EMBL" id="KX857216">
    <property type="protein sequence ID" value="ARF02758.1"/>
    <property type="molecule type" value="Genomic_DNA"/>
</dbReference>
<accession>A0A1V0S808</accession>
<feature type="domain" description="Ig-like" evidence="1">
    <location>
        <begin position="242"/>
        <end position="314"/>
    </location>
</feature>